<dbReference type="InterPro" id="IPR009056">
    <property type="entry name" value="Cyt_c-like_dom"/>
</dbReference>
<dbReference type="EMBL" id="FNNZ01000033">
    <property type="protein sequence ID" value="SDX52614.1"/>
    <property type="molecule type" value="Genomic_DNA"/>
</dbReference>
<evidence type="ECO:0000256" key="3">
    <source>
        <dbReference type="ARBA" id="ARBA00023004"/>
    </source>
</evidence>
<reference evidence="6" key="1">
    <citation type="submission" date="2016-10" db="EMBL/GenBank/DDBJ databases">
        <authorList>
            <person name="Varghese N."/>
            <person name="Submissions S."/>
        </authorList>
    </citation>
    <scope>NUCLEOTIDE SEQUENCE [LARGE SCALE GENOMIC DNA]</scope>
    <source>
        <strain evidence="6">DSM 217</strain>
    </source>
</reference>
<feature type="domain" description="Cytochrome c" evidence="4">
    <location>
        <begin position="74"/>
        <end position="141"/>
    </location>
</feature>
<sequence>MADIKPLSVLAAAGMAALSILSADMERAFAHKEPHTRDQLEAFHEVFMDQVTVGDLLFHGDPATEERLGVNLSNTGMACAMCHPYTSDTHPHEFPKYQEQMAEFATLRDMINWCIEKPNEGEKIDPDGEAMKALESYIYWSNRHSKLDPGRH</sequence>
<dbReference type="Proteomes" id="UP000198816">
    <property type="component" value="Unassembled WGS sequence"/>
</dbReference>
<keyword evidence="1" id="KW-0349">Heme</keyword>
<keyword evidence="6" id="KW-1185">Reference proteome</keyword>
<keyword evidence="3" id="KW-0408">Iron</keyword>
<dbReference type="AlphaFoldDB" id="A0A1H3CG98"/>
<dbReference type="Gene3D" id="1.10.760.10">
    <property type="entry name" value="Cytochrome c-like domain"/>
    <property type="match status" value="1"/>
</dbReference>
<dbReference type="GO" id="GO:0020037">
    <property type="term" value="F:heme binding"/>
    <property type="evidence" value="ECO:0007669"/>
    <property type="project" value="InterPro"/>
</dbReference>
<protein>
    <submittedName>
        <fullName evidence="5">Thiosulfate dehydrogenase</fullName>
    </submittedName>
</protein>
<accession>A0A1H3CG98</accession>
<name>A0A1H3CG98_THIRO</name>
<evidence type="ECO:0000256" key="2">
    <source>
        <dbReference type="ARBA" id="ARBA00022723"/>
    </source>
</evidence>
<evidence type="ECO:0000256" key="1">
    <source>
        <dbReference type="ARBA" id="ARBA00022617"/>
    </source>
</evidence>
<dbReference type="GO" id="GO:0046872">
    <property type="term" value="F:metal ion binding"/>
    <property type="evidence" value="ECO:0007669"/>
    <property type="project" value="UniProtKB-KW"/>
</dbReference>
<keyword evidence="2" id="KW-0479">Metal-binding</keyword>
<gene>
    <name evidence="5" type="ORF">SAMN05421783_13335</name>
</gene>
<evidence type="ECO:0000313" key="6">
    <source>
        <dbReference type="Proteomes" id="UP000198816"/>
    </source>
</evidence>
<dbReference type="GO" id="GO:0009055">
    <property type="term" value="F:electron transfer activity"/>
    <property type="evidence" value="ECO:0007669"/>
    <property type="project" value="InterPro"/>
</dbReference>
<evidence type="ECO:0000313" key="5">
    <source>
        <dbReference type="EMBL" id="SDX52614.1"/>
    </source>
</evidence>
<organism evidence="5 6">
    <name type="scientific">Thiocapsa roseopersicina</name>
    <dbReference type="NCBI Taxonomy" id="1058"/>
    <lineage>
        <taxon>Bacteria</taxon>
        <taxon>Pseudomonadati</taxon>
        <taxon>Pseudomonadota</taxon>
        <taxon>Gammaproteobacteria</taxon>
        <taxon>Chromatiales</taxon>
        <taxon>Chromatiaceae</taxon>
        <taxon>Thiocapsa</taxon>
    </lineage>
</organism>
<dbReference type="Pfam" id="PF21342">
    <property type="entry name" value="SoxA-TsdA_cyt-c"/>
    <property type="match status" value="1"/>
</dbReference>
<dbReference type="SUPFAM" id="SSF46626">
    <property type="entry name" value="Cytochrome c"/>
    <property type="match status" value="1"/>
</dbReference>
<evidence type="ECO:0000259" key="4">
    <source>
        <dbReference type="Pfam" id="PF21342"/>
    </source>
</evidence>
<dbReference type="RefSeq" id="WP_093037581.1">
    <property type="nucleotide sequence ID" value="NZ_FNNZ01000033.1"/>
</dbReference>
<dbReference type="OrthoDB" id="9805202at2"/>
<dbReference type="InterPro" id="IPR036909">
    <property type="entry name" value="Cyt_c-like_dom_sf"/>
</dbReference>
<proteinExistence type="predicted"/>
<dbReference type="STRING" id="1058.SAMN05421783_13335"/>